<protein>
    <submittedName>
        <fullName evidence="1">Plasmid maintenance system antidote protein</fullName>
    </submittedName>
</protein>
<proteinExistence type="predicted"/>
<dbReference type="SUPFAM" id="SSF47413">
    <property type="entry name" value="lambda repressor-like DNA-binding domains"/>
    <property type="match status" value="1"/>
</dbReference>
<evidence type="ECO:0000313" key="1">
    <source>
        <dbReference type="EMBL" id="KDN54384.1"/>
    </source>
</evidence>
<dbReference type="AlphaFoldDB" id="A0A066WTW5"/>
<evidence type="ECO:0000313" key="2">
    <source>
        <dbReference type="Proteomes" id="UP000027064"/>
    </source>
</evidence>
<reference evidence="1 2" key="1">
    <citation type="submission" date="2014-05" db="EMBL/GenBank/DDBJ databases">
        <title>Genome Sequence of Flavobacterium sp. EM1321.</title>
        <authorList>
            <person name="Shin S.-K."/>
            <person name="Yi H."/>
        </authorList>
    </citation>
    <scope>NUCLEOTIDE SEQUENCE [LARGE SCALE GENOMIC DNA]</scope>
    <source>
        <strain evidence="1 2">EM1321</strain>
    </source>
</reference>
<dbReference type="EMBL" id="JNCA01000023">
    <property type="protein sequence ID" value="KDN54384.1"/>
    <property type="molecule type" value="Genomic_DNA"/>
</dbReference>
<accession>A0A066WTW5</accession>
<dbReference type="STRING" id="1492738.FEM21_24970"/>
<dbReference type="PATRIC" id="fig|1492738.3.peg.2484"/>
<keyword evidence="2" id="KW-1185">Reference proteome</keyword>
<comment type="caution">
    <text evidence="1">The sequence shown here is derived from an EMBL/GenBank/DDBJ whole genome shotgun (WGS) entry which is preliminary data.</text>
</comment>
<sequence length="47" mass="5453">MLTSITKGKRVMNTSPALKIEEALGLEEGYFMILQVYYNIEQEKKDE</sequence>
<dbReference type="InterPro" id="IPR010982">
    <property type="entry name" value="Lambda_DNA-bd_dom_sf"/>
</dbReference>
<gene>
    <name evidence="1" type="ORF">FEM21_24970</name>
</gene>
<dbReference type="GO" id="GO:0003677">
    <property type="term" value="F:DNA binding"/>
    <property type="evidence" value="ECO:0007669"/>
    <property type="project" value="InterPro"/>
</dbReference>
<dbReference type="Gene3D" id="1.10.260.40">
    <property type="entry name" value="lambda repressor-like DNA-binding domains"/>
    <property type="match status" value="1"/>
</dbReference>
<dbReference type="Proteomes" id="UP000027064">
    <property type="component" value="Unassembled WGS sequence"/>
</dbReference>
<organism evidence="1 2">
    <name type="scientific">Flavobacterium seoulense</name>
    <dbReference type="NCBI Taxonomy" id="1492738"/>
    <lineage>
        <taxon>Bacteria</taxon>
        <taxon>Pseudomonadati</taxon>
        <taxon>Bacteroidota</taxon>
        <taxon>Flavobacteriia</taxon>
        <taxon>Flavobacteriales</taxon>
        <taxon>Flavobacteriaceae</taxon>
        <taxon>Flavobacterium</taxon>
    </lineage>
</organism>
<name>A0A066WTW5_9FLAO</name>